<accession>A0A0N4WFY7</accession>
<organism evidence="3">
    <name type="scientific">Haemonchus placei</name>
    <name type="common">Barber's pole worm</name>
    <dbReference type="NCBI Taxonomy" id="6290"/>
    <lineage>
        <taxon>Eukaryota</taxon>
        <taxon>Metazoa</taxon>
        <taxon>Ecdysozoa</taxon>
        <taxon>Nematoda</taxon>
        <taxon>Chromadorea</taxon>
        <taxon>Rhabditida</taxon>
        <taxon>Rhabditina</taxon>
        <taxon>Rhabditomorpha</taxon>
        <taxon>Strongyloidea</taxon>
        <taxon>Trichostrongylidae</taxon>
        <taxon>Haemonchus</taxon>
    </lineage>
</organism>
<gene>
    <name evidence="1" type="ORF">HPLM_LOCUS9669</name>
</gene>
<name>A0A0N4WFY7_HAEPC</name>
<evidence type="ECO:0000313" key="2">
    <source>
        <dbReference type="Proteomes" id="UP000268014"/>
    </source>
</evidence>
<dbReference type="Proteomes" id="UP000268014">
    <property type="component" value="Unassembled WGS sequence"/>
</dbReference>
<evidence type="ECO:0000313" key="1">
    <source>
        <dbReference type="EMBL" id="VDO38099.1"/>
    </source>
</evidence>
<dbReference type="AlphaFoldDB" id="A0A0N4WFY7"/>
<evidence type="ECO:0000313" key="3">
    <source>
        <dbReference type="WBParaSite" id="HPLM_0000967701-mRNA-1"/>
    </source>
</evidence>
<reference evidence="3" key="1">
    <citation type="submission" date="2017-02" db="UniProtKB">
        <authorList>
            <consortium name="WormBaseParasite"/>
        </authorList>
    </citation>
    <scope>IDENTIFICATION</scope>
</reference>
<dbReference type="WBParaSite" id="HPLM_0000967701-mRNA-1">
    <property type="protein sequence ID" value="HPLM_0000967701-mRNA-1"/>
    <property type="gene ID" value="HPLM_0000967701"/>
</dbReference>
<sequence length="117" mass="13493">MKRERCRSDRTFYVSNDTKFSTPSISSASLETTQSKLCPLKDEESNEYHSHKSQFMLDIPVLSKNKKFVLAGWWSATTMNGELSSCRQSPLEVDFDLLRLLFAKHRDQLTMVDQLAL</sequence>
<keyword evidence="2" id="KW-1185">Reference proteome</keyword>
<proteinExistence type="predicted"/>
<reference evidence="1 2" key="2">
    <citation type="submission" date="2018-11" db="EMBL/GenBank/DDBJ databases">
        <authorList>
            <consortium name="Pathogen Informatics"/>
        </authorList>
    </citation>
    <scope>NUCLEOTIDE SEQUENCE [LARGE SCALE GENOMIC DNA]</scope>
    <source>
        <strain evidence="1 2">MHpl1</strain>
    </source>
</reference>
<dbReference type="EMBL" id="UZAF01017118">
    <property type="protein sequence ID" value="VDO38099.1"/>
    <property type="molecule type" value="Genomic_DNA"/>
</dbReference>
<protein>
    <submittedName>
        <fullName evidence="3">Ovule protein</fullName>
    </submittedName>
</protein>